<feature type="transmembrane region" description="Helical" evidence="3">
    <location>
        <begin position="43"/>
        <end position="69"/>
    </location>
</feature>
<dbReference type="EMBL" id="JAVALS010000003">
    <property type="protein sequence ID" value="MDP5226999.1"/>
    <property type="molecule type" value="Genomic_DNA"/>
</dbReference>
<dbReference type="PANTHER" id="PTHR33392:SF6">
    <property type="entry name" value="POLYISOPRENYL-TEICHOIC ACID--PEPTIDOGLYCAN TEICHOIC ACID TRANSFERASE TAGU"/>
    <property type="match status" value="1"/>
</dbReference>
<feature type="region of interest" description="Disordered" evidence="2">
    <location>
        <begin position="1"/>
        <end position="28"/>
    </location>
</feature>
<evidence type="ECO:0000313" key="5">
    <source>
        <dbReference type="EMBL" id="MDP5226999.1"/>
    </source>
</evidence>
<proteinExistence type="inferred from homology"/>
<evidence type="ECO:0000313" key="6">
    <source>
        <dbReference type="Proteomes" id="UP001232725"/>
    </source>
</evidence>
<dbReference type="InterPro" id="IPR004474">
    <property type="entry name" value="LytR_CpsA_psr"/>
</dbReference>
<dbReference type="RefSeq" id="WP_305996039.1">
    <property type="nucleotide sequence ID" value="NZ_JAVALS010000003.1"/>
</dbReference>
<evidence type="ECO:0000256" key="3">
    <source>
        <dbReference type="SAM" id="Phobius"/>
    </source>
</evidence>
<comment type="similarity">
    <text evidence="1">Belongs to the LytR/CpsA/Psr (LCP) family.</text>
</comment>
<dbReference type="Proteomes" id="UP001232725">
    <property type="component" value="Unassembled WGS sequence"/>
</dbReference>
<keyword evidence="3" id="KW-0472">Membrane</keyword>
<evidence type="ECO:0000256" key="1">
    <source>
        <dbReference type="ARBA" id="ARBA00006068"/>
    </source>
</evidence>
<sequence length="475" mass="49974">MKNDRRDSFAASKATDAPASPPRLLAKGASARHPRSVYLRRRVMVLTGLLVTVAVVLAGVFVASTYFGLEGDIRRSNALDGSKGLDQDTNILLMGLDSRLDENGKPLSQEEYDALHAGDSGIGGYNSNVLMLLHIPKDGSTAQIVSIPRDDYVDLPGQPDGMDKGKIKEAYGFAMDQAMKKFTNDPQGRSQDQIYQDARDEGRKEEISTVEQFLNVKVDHFVEVTMAAFLSVAEAVAPIKVCLQHDTSDTFSGADFKAGVQEINAKQAVAFVRQRRDTSGSGYDLTDLDRSRRQQAFITSLATQLKQQGTFTDLGKINGIVGALKDKIAVDQGLNLVDLGMKAKQLGANHARFVTLPILSYGTSDTGESVNLVDQDAVRKMAARVLGGGPVDEPTTAAPPAADGSGSGGQGSGGQGSAGAGTVAAPPQQDPTQQDPAQQQPAAPAPAPSSSAPGGSYNAGDWNTTLSGGGVPCVK</sequence>
<keyword evidence="3" id="KW-1133">Transmembrane helix</keyword>
<dbReference type="InterPro" id="IPR050922">
    <property type="entry name" value="LytR/CpsA/Psr_CW_biosynth"/>
</dbReference>
<dbReference type="Pfam" id="PF03816">
    <property type="entry name" value="LytR_cpsA_psr"/>
    <property type="match status" value="1"/>
</dbReference>
<comment type="caution">
    <text evidence="5">The sequence shown here is derived from an EMBL/GenBank/DDBJ whole genome shotgun (WGS) entry which is preliminary data.</text>
</comment>
<name>A0ABT9IPA1_9MICC</name>
<dbReference type="Gene3D" id="3.40.630.190">
    <property type="entry name" value="LCP protein"/>
    <property type="match status" value="1"/>
</dbReference>
<accession>A0ABT9IPA1</accession>
<reference evidence="5 6" key="1">
    <citation type="submission" date="2023-08" db="EMBL/GenBank/DDBJ databases">
        <title>Arthrobacter horti sp. nov., isolated from forest soil.</title>
        <authorList>
            <person name="Park M."/>
        </authorList>
    </citation>
    <scope>NUCLEOTIDE SEQUENCE [LARGE SCALE GENOMIC DNA]</scope>
    <source>
        <strain evidence="5 6">YJM1</strain>
    </source>
</reference>
<keyword evidence="6" id="KW-1185">Reference proteome</keyword>
<feature type="domain" description="Cell envelope-related transcriptional attenuator" evidence="4">
    <location>
        <begin position="126"/>
        <end position="306"/>
    </location>
</feature>
<gene>
    <name evidence="5" type="ORF">Q9R02_07540</name>
</gene>
<feature type="region of interest" description="Disordered" evidence="2">
    <location>
        <begin position="387"/>
        <end position="475"/>
    </location>
</feature>
<organism evidence="5 6">
    <name type="scientific">Arthrobacter horti</name>
    <dbReference type="NCBI Taxonomy" id="3068273"/>
    <lineage>
        <taxon>Bacteria</taxon>
        <taxon>Bacillati</taxon>
        <taxon>Actinomycetota</taxon>
        <taxon>Actinomycetes</taxon>
        <taxon>Micrococcales</taxon>
        <taxon>Micrococcaceae</taxon>
        <taxon>Arthrobacter</taxon>
    </lineage>
</organism>
<feature type="compositionally biased region" description="Low complexity" evidence="2">
    <location>
        <begin position="420"/>
        <end position="453"/>
    </location>
</feature>
<keyword evidence="3" id="KW-0812">Transmembrane</keyword>
<evidence type="ECO:0000256" key="2">
    <source>
        <dbReference type="SAM" id="MobiDB-lite"/>
    </source>
</evidence>
<feature type="compositionally biased region" description="Gly residues" evidence="2">
    <location>
        <begin position="405"/>
        <end position="419"/>
    </location>
</feature>
<dbReference type="NCBIfam" id="TIGR00350">
    <property type="entry name" value="lytR_cpsA_psr"/>
    <property type="match status" value="1"/>
</dbReference>
<protein>
    <submittedName>
        <fullName evidence="5">LCP family protein</fullName>
    </submittedName>
</protein>
<dbReference type="PANTHER" id="PTHR33392">
    <property type="entry name" value="POLYISOPRENYL-TEICHOIC ACID--PEPTIDOGLYCAN TEICHOIC ACID TRANSFERASE TAGU"/>
    <property type="match status" value="1"/>
</dbReference>
<evidence type="ECO:0000259" key="4">
    <source>
        <dbReference type="Pfam" id="PF03816"/>
    </source>
</evidence>